<evidence type="ECO:0000313" key="3">
    <source>
        <dbReference type="Proteomes" id="UP001357485"/>
    </source>
</evidence>
<evidence type="ECO:0000313" key="2">
    <source>
        <dbReference type="EMBL" id="KAK5187845.1"/>
    </source>
</evidence>
<feature type="non-terminal residue" evidence="2">
    <location>
        <position position="104"/>
    </location>
</feature>
<feature type="region of interest" description="Disordered" evidence="1">
    <location>
        <begin position="19"/>
        <end position="85"/>
    </location>
</feature>
<feature type="compositionally biased region" description="Basic and acidic residues" evidence="1">
    <location>
        <begin position="64"/>
        <end position="78"/>
    </location>
</feature>
<proteinExistence type="predicted"/>
<dbReference type="Proteomes" id="UP001357485">
    <property type="component" value="Unassembled WGS sequence"/>
</dbReference>
<accession>A0ABR0LJS1</accession>
<gene>
    <name evidence="2" type="primary">SEC5_3</name>
    <name evidence="2" type="ORF">LTR16_009418</name>
</gene>
<dbReference type="EMBL" id="JAVRRA010018867">
    <property type="protein sequence ID" value="KAK5187845.1"/>
    <property type="molecule type" value="Genomic_DNA"/>
</dbReference>
<name>A0ABR0LJS1_9PEZI</name>
<evidence type="ECO:0000256" key="1">
    <source>
        <dbReference type="SAM" id="MobiDB-lite"/>
    </source>
</evidence>
<protein>
    <submittedName>
        <fullName evidence="2">Exocyst complex component S5</fullName>
    </submittedName>
</protein>
<keyword evidence="3" id="KW-1185">Reference proteome</keyword>
<comment type="caution">
    <text evidence="2">The sequence shown here is derived from an EMBL/GenBank/DDBJ whole genome shotgun (WGS) entry which is preliminary data.</text>
</comment>
<reference evidence="2 3" key="1">
    <citation type="submission" date="2023-08" db="EMBL/GenBank/DDBJ databases">
        <title>Black Yeasts Isolated from many extreme environments.</title>
        <authorList>
            <person name="Coleine C."/>
            <person name="Stajich J.E."/>
            <person name="Selbmann L."/>
        </authorList>
    </citation>
    <scope>NUCLEOTIDE SEQUENCE [LARGE SCALE GENOMIC DNA]</scope>
    <source>
        <strain evidence="2 3">CCFEE 536</strain>
    </source>
</reference>
<sequence length="104" mass="11598">MAETERRLLNHYKLTTLYPSEWPSRDDESDASDDERPGTAGSTSRFSALDRRASLRSSIPGTQRTRDGADNLVQKDEPDPLGTSASVVQILRQRGLPVEENLKL</sequence>
<organism evidence="2 3">
    <name type="scientific">Cryomyces antarcticus</name>
    <dbReference type="NCBI Taxonomy" id="329879"/>
    <lineage>
        <taxon>Eukaryota</taxon>
        <taxon>Fungi</taxon>
        <taxon>Dikarya</taxon>
        <taxon>Ascomycota</taxon>
        <taxon>Pezizomycotina</taxon>
        <taxon>Dothideomycetes</taxon>
        <taxon>Dothideomycetes incertae sedis</taxon>
        <taxon>Cryomyces</taxon>
    </lineage>
</organism>